<dbReference type="PANTHER" id="PTHR23155">
    <property type="entry name" value="DISEASE RESISTANCE PROTEIN RP"/>
    <property type="match status" value="1"/>
</dbReference>
<dbReference type="PRINTS" id="PR00364">
    <property type="entry name" value="DISEASERSIST"/>
</dbReference>
<dbReference type="Gramene" id="TraesSYM6D03G03588780.1">
    <property type="protein sequence ID" value="TraesSYM6D03G03588780.1"/>
    <property type="gene ID" value="TraesSYM6D03G03588780"/>
</dbReference>
<dbReference type="Gramene" id="TraesKAR6D01G0000350.1">
    <property type="protein sequence ID" value="cds.TraesKAR6D01G0000350.1"/>
    <property type="gene ID" value="TraesKAR6D01G0000350"/>
</dbReference>
<dbReference type="Gramene" id="TraesROB_scaffold_029179_01G000300.1">
    <property type="protein sequence ID" value="TraesROB_scaffold_029179_01G000300.1"/>
    <property type="gene ID" value="TraesROB_scaffold_029179_01G000300"/>
</dbReference>
<dbReference type="OrthoDB" id="607034at2759"/>
<dbReference type="Gramene" id="TraesSTA6D03G03631960.1">
    <property type="protein sequence ID" value="TraesSTA6D03G03631960.1"/>
    <property type="gene ID" value="TraesSTA6D03G03631960"/>
</dbReference>
<dbReference type="Gramene" id="TraesWEE_scaffold_038471_01G000200.1">
    <property type="protein sequence ID" value="TraesWEE_scaffold_038471_01G000200.1"/>
    <property type="gene ID" value="TraesWEE_scaffold_038471_01G000200"/>
</dbReference>
<sequence>MAGIMVSASTGAVNSLLGKVTTIMGEEFTKLKNLRKEVKFIRDELGSMKDALERLAYVDELDPQTKCWKNTLRELSYDIEDIIDDFMQNIGDKDKNSGFVRKTIRRLKTLRARHQISRQIGEIKKLVLEASDRNKRYALDKIIPPSSNVVSIDPRVKALYEKAANLVGMEGPKNELVDWLIDEEKQLKVVSIVGFGGLGKTTLANEVYRRLKGEFDIGAFVPVSRKPNIPHLLHSLLSQLGVEPSIHARESHLIDKLREVLKSKRYLIIIDDLWDVTSWETIKCAFTENDLCSRVIVTTRSKRVAMACCPPSRDHISRDHILQMKSLSNEDSRRLFFGRIFGSEDACPDQLRDVSFEILKKCDGLPLAIISIASLLGSEGPKKEEWEHVRKSLGSMYGTKLTLDGMREILNLSYKDLPCHLKTCLLYLGMYPEDYIIKRSDLERQWTAEGFVSKENGQDMENIARNYFNELVNRSLVQPVRFDGSGSVTQCKVHDMMLDLILCKCAEENFLTVVDGSQDNTTQKYKVRRLSVRLNGAANATLLLGKISLSQVRSVMIFGWSNIIPPLSNFKFLRVLFVEDYRTIDLTGISELYQLRYIHIDGTRDYVHLPTQIGGLQQLETFDMRRCASVPSNVVHLPRLLHLRIEHDRGLPDGIGKMKYLRSLDGFNLSVNSLDNFIGLGELTNMRDLTLTGNMVRHTDVLCSSLRKLCSLEFLYICTDGCMDGLSPPCSLQILATSWLPWGCWFSRVPNWMRELHNLRVLRFKVDELLTEDVDIVGGLPSLTDLILYVRRPRKEMIAINGTGAFPVLKRFGLTISSPSCLTFQSGAMPMLQGLYLTFGVKGWKQNGAGPAGIEHLPALEEVSAELLYNGTTESEKCSAESAFRNAVDRHPNNPRIAMKYRCQYLLTGIGL</sequence>
<dbReference type="Gene3D" id="3.80.10.10">
    <property type="entry name" value="Ribonuclease Inhibitor"/>
    <property type="match status" value="1"/>
</dbReference>
<dbReference type="Pfam" id="PF23598">
    <property type="entry name" value="LRR_14"/>
    <property type="match status" value="1"/>
</dbReference>
<dbReference type="Gene3D" id="1.10.10.10">
    <property type="entry name" value="Winged helix-like DNA-binding domain superfamily/Winged helix DNA-binding domain"/>
    <property type="match status" value="1"/>
</dbReference>
<dbReference type="InterPro" id="IPR058922">
    <property type="entry name" value="WHD_DRP"/>
</dbReference>
<accession>A0A3B6Q8V6</accession>
<dbReference type="CDD" id="cd14798">
    <property type="entry name" value="RX-CC_like"/>
    <property type="match status" value="1"/>
</dbReference>
<dbReference type="EnsemblPlants" id="TraesCS6D02G017500.1">
    <property type="protein sequence ID" value="TraesCS6D02G017500.1"/>
    <property type="gene ID" value="TraesCS6D02G017500"/>
</dbReference>
<dbReference type="Pfam" id="PF23559">
    <property type="entry name" value="WHD_DRP"/>
    <property type="match status" value="1"/>
</dbReference>
<feature type="domain" description="Disease resistance protein winged helix" evidence="9">
    <location>
        <begin position="430"/>
        <end position="501"/>
    </location>
</feature>
<dbReference type="InterPro" id="IPR032675">
    <property type="entry name" value="LRR_dom_sf"/>
</dbReference>
<reference evidence="11" key="1">
    <citation type="submission" date="2018-08" db="EMBL/GenBank/DDBJ databases">
        <authorList>
            <person name="Rossello M."/>
        </authorList>
    </citation>
    <scope>NUCLEOTIDE SEQUENCE [LARGE SCALE GENOMIC DNA]</scope>
    <source>
        <strain evidence="11">cv. Chinese Spring</strain>
    </source>
</reference>
<dbReference type="Proteomes" id="UP000019116">
    <property type="component" value="Chromosome 6D"/>
</dbReference>
<evidence type="ECO:0000256" key="5">
    <source>
        <dbReference type="ARBA" id="ARBA00022821"/>
    </source>
</evidence>
<keyword evidence="12" id="KW-1185">Reference proteome</keyword>
<dbReference type="GO" id="GO:0042742">
    <property type="term" value="P:defense response to bacterium"/>
    <property type="evidence" value="ECO:0007669"/>
    <property type="project" value="UniProtKB-ARBA"/>
</dbReference>
<dbReference type="Gramene" id="TraesJAG6D03G03637070.1">
    <property type="protein sequence ID" value="TraesJAG6D03G03637070.1"/>
    <property type="gene ID" value="TraesJAG6D03G03637070"/>
</dbReference>
<evidence type="ECO:0000256" key="2">
    <source>
        <dbReference type="ARBA" id="ARBA00022614"/>
    </source>
</evidence>
<comment type="similarity">
    <text evidence="1">Belongs to the disease resistance NB-LRR family.</text>
</comment>
<evidence type="ECO:0000313" key="11">
    <source>
        <dbReference type="EnsemblPlants" id="TraesCS6D02G017500.1"/>
    </source>
</evidence>
<dbReference type="SUPFAM" id="SSF52047">
    <property type="entry name" value="RNI-like"/>
    <property type="match status" value="1"/>
</dbReference>
<dbReference type="GO" id="GO:0043531">
    <property type="term" value="F:ADP binding"/>
    <property type="evidence" value="ECO:0007669"/>
    <property type="project" value="InterPro"/>
</dbReference>
<dbReference type="Pfam" id="PF00931">
    <property type="entry name" value="NB-ARC"/>
    <property type="match status" value="1"/>
</dbReference>
<dbReference type="Pfam" id="PF18052">
    <property type="entry name" value="Rx_N"/>
    <property type="match status" value="1"/>
</dbReference>
<dbReference type="GO" id="GO:0002758">
    <property type="term" value="P:innate immune response-activating signaling pathway"/>
    <property type="evidence" value="ECO:0007669"/>
    <property type="project" value="UniProtKB-ARBA"/>
</dbReference>
<name>A0A3B6Q8V6_WHEAT</name>
<evidence type="ECO:0000256" key="3">
    <source>
        <dbReference type="ARBA" id="ARBA00022737"/>
    </source>
</evidence>
<evidence type="ECO:0000313" key="12">
    <source>
        <dbReference type="Proteomes" id="UP000019116"/>
    </source>
</evidence>
<dbReference type="Gene3D" id="3.40.50.300">
    <property type="entry name" value="P-loop containing nucleotide triphosphate hydrolases"/>
    <property type="match status" value="1"/>
</dbReference>
<evidence type="ECO:0000256" key="4">
    <source>
        <dbReference type="ARBA" id="ARBA00022741"/>
    </source>
</evidence>
<dbReference type="Gramene" id="TraesARI6D03G03608890.2">
    <property type="protein sequence ID" value="TraesARI6D03G03608890.2"/>
    <property type="gene ID" value="TraesARI6D03G03608890"/>
</dbReference>
<dbReference type="InterPro" id="IPR036388">
    <property type="entry name" value="WH-like_DNA-bd_sf"/>
</dbReference>
<reference evidence="11" key="2">
    <citation type="submission" date="2018-10" db="UniProtKB">
        <authorList>
            <consortium name="EnsemblPlants"/>
        </authorList>
    </citation>
    <scope>IDENTIFICATION</scope>
</reference>
<keyword evidence="3" id="KW-0677">Repeat</keyword>
<dbReference type="Gramene" id="TraesMAC6D03G03643830.1">
    <property type="protein sequence ID" value="TraesMAC6D03G03643830.1"/>
    <property type="gene ID" value="TraesMAC6D03G03643830"/>
</dbReference>
<organism evidence="11">
    <name type="scientific">Triticum aestivum</name>
    <name type="common">Wheat</name>
    <dbReference type="NCBI Taxonomy" id="4565"/>
    <lineage>
        <taxon>Eukaryota</taxon>
        <taxon>Viridiplantae</taxon>
        <taxon>Streptophyta</taxon>
        <taxon>Embryophyta</taxon>
        <taxon>Tracheophyta</taxon>
        <taxon>Spermatophyta</taxon>
        <taxon>Magnoliopsida</taxon>
        <taxon>Liliopsida</taxon>
        <taxon>Poales</taxon>
        <taxon>Poaceae</taxon>
        <taxon>BOP clade</taxon>
        <taxon>Pooideae</taxon>
        <taxon>Triticodae</taxon>
        <taxon>Triticeae</taxon>
        <taxon>Triticinae</taxon>
        <taxon>Triticum</taxon>
    </lineage>
</organism>
<dbReference type="InterPro" id="IPR027417">
    <property type="entry name" value="P-loop_NTPase"/>
</dbReference>
<dbReference type="Gramene" id="TraesCLE_scaffold_017255_01G000400.1">
    <property type="protein sequence ID" value="TraesCLE_scaffold_017255_01G000400.1"/>
    <property type="gene ID" value="TraesCLE_scaffold_017255_01G000400"/>
</dbReference>
<feature type="domain" description="Disease resistance R13L4/SHOC-2-like LRR" evidence="10">
    <location>
        <begin position="551"/>
        <end position="897"/>
    </location>
</feature>
<dbReference type="InterPro" id="IPR038005">
    <property type="entry name" value="RX-like_CC"/>
</dbReference>
<dbReference type="SMR" id="A0A3B6Q8V6"/>
<keyword evidence="5" id="KW-0611">Plant defense</keyword>
<dbReference type="InterPro" id="IPR042197">
    <property type="entry name" value="Apaf_helical"/>
</dbReference>
<dbReference type="Gramene" id="TraesCAD_scaffold_014902_01G000400.1">
    <property type="protein sequence ID" value="TraesCAD_scaffold_014902_01G000400.1"/>
    <property type="gene ID" value="TraesCAD_scaffold_014902_01G000400"/>
</dbReference>
<protein>
    <submittedName>
        <fullName evidence="11">Uncharacterized protein</fullName>
    </submittedName>
</protein>
<dbReference type="Gramene" id="TraesCS6D02G017500.1">
    <property type="protein sequence ID" value="TraesCS6D02G017500.1"/>
    <property type="gene ID" value="TraesCS6D02G017500"/>
</dbReference>
<dbReference type="FunFam" id="1.10.10.10:FF:000322">
    <property type="entry name" value="Probable disease resistance protein At1g63360"/>
    <property type="match status" value="1"/>
</dbReference>
<dbReference type="Gene3D" id="1.10.8.430">
    <property type="entry name" value="Helical domain of apoptotic protease-activating factors"/>
    <property type="match status" value="1"/>
</dbReference>
<dbReference type="InterPro" id="IPR002182">
    <property type="entry name" value="NB-ARC"/>
</dbReference>
<dbReference type="InterPro" id="IPR041118">
    <property type="entry name" value="Rx_N"/>
</dbReference>
<dbReference type="GO" id="GO:0009626">
    <property type="term" value="P:plant-type hypersensitive response"/>
    <property type="evidence" value="ECO:0007669"/>
    <property type="project" value="UniProtKB-ARBA"/>
</dbReference>
<evidence type="ECO:0000256" key="1">
    <source>
        <dbReference type="ARBA" id="ARBA00008894"/>
    </source>
</evidence>
<feature type="domain" description="Disease resistance N-terminal" evidence="8">
    <location>
        <begin position="12"/>
        <end position="100"/>
    </location>
</feature>
<feature type="domain" description="NB-ARC" evidence="7">
    <location>
        <begin position="170"/>
        <end position="336"/>
    </location>
</feature>
<dbReference type="Gramene" id="TraesJUL6D03G03681230.1">
    <property type="protein sequence ID" value="TraesJUL6D03G03681230.1"/>
    <property type="gene ID" value="TraesJUL6D03G03681230"/>
</dbReference>
<evidence type="ECO:0000259" key="9">
    <source>
        <dbReference type="Pfam" id="PF23559"/>
    </source>
</evidence>
<dbReference type="SUPFAM" id="SSF52540">
    <property type="entry name" value="P-loop containing nucleoside triphosphate hydrolases"/>
    <property type="match status" value="1"/>
</dbReference>
<evidence type="ECO:0000259" key="10">
    <source>
        <dbReference type="Pfam" id="PF23598"/>
    </source>
</evidence>
<dbReference type="FunFam" id="3.40.50.300:FF:001091">
    <property type="entry name" value="Probable disease resistance protein At1g61300"/>
    <property type="match status" value="1"/>
</dbReference>
<dbReference type="Gene3D" id="1.20.5.4130">
    <property type="match status" value="1"/>
</dbReference>
<evidence type="ECO:0000256" key="6">
    <source>
        <dbReference type="ARBA" id="ARBA00023054"/>
    </source>
</evidence>
<keyword evidence="4" id="KW-0547">Nucleotide-binding</keyword>
<proteinExistence type="inferred from homology"/>
<dbReference type="PANTHER" id="PTHR23155:SF906">
    <property type="entry name" value="OS08G0205100 PROTEIN"/>
    <property type="match status" value="1"/>
</dbReference>
<dbReference type="Gramene" id="TraesNOR6D03G03684670.1">
    <property type="protein sequence ID" value="TraesNOR6D03G03684670.1"/>
    <property type="gene ID" value="TraesNOR6D03G03684670"/>
</dbReference>
<evidence type="ECO:0000259" key="7">
    <source>
        <dbReference type="Pfam" id="PF00931"/>
    </source>
</evidence>
<evidence type="ECO:0000259" key="8">
    <source>
        <dbReference type="Pfam" id="PF18052"/>
    </source>
</evidence>
<dbReference type="Gramene" id="TraesPARA_EIv1.0_2222260.1">
    <property type="protein sequence ID" value="TraesPARA_EIv1.0_2222260.1.CDS"/>
    <property type="gene ID" value="TraesPARA_EIv1.0_2222260"/>
</dbReference>
<dbReference type="AlphaFoldDB" id="A0A3B6Q8V6"/>
<dbReference type="InterPro" id="IPR044974">
    <property type="entry name" value="Disease_R_plants"/>
</dbReference>
<keyword evidence="2" id="KW-0433">Leucine-rich repeat</keyword>
<keyword evidence="6" id="KW-0175">Coiled coil</keyword>
<dbReference type="InterPro" id="IPR055414">
    <property type="entry name" value="LRR_R13L4/SHOC2-like"/>
</dbReference>
<dbReference type="OMA" id="FEDAHIH"/>